<sequence length="207" mass="24375">MLLIEIYLFINPLDKHSLNSEKKFLDIIQKENEKIHFRIIPILNPRVIQNYLLDYHMPTADLGFRNELFTTIYSACLDFKAVQLQGKQIGRKFLFELQKKVGQEQCTYSKELVHDILMDLKVDINLYTADRQSPLIVDFFKIDQQVAHEMGINSFSDAVIFNYNCERDFGVLVSEHTPKEIIQDLFKTDYDCERLSSINDDDRLHLH</sequence>
<dbReference type="AlphaFoldDB" id="A0A430B988"/>
<comment type="caution">
    <text evidence="1">The sequence shown here is derived from an EMBL/GenBank/DDBJ whole genome shotgun (WGS) entry which is preliminary data.</text>
</comment>
<gene>
    <name evidence="1" type="ORF">CBF28_01690</name>
</gene>
<keyword evidence="2" id="KW-1185">Reference proteome</keyword>
<dbReference type="Pfam" id="PF13743">
    <property type="entry name" value="Thioredoxin_5"/>
    <property type="match status" value="1"/>
</dbReference>
<dbReference type="OrthoDB" id="2156137at2"/>
<accession>A0A430B988</accession>
<protein>
    <recommendedName>
        <fullName evidence="3">DsbA family protein</fullName>
    </recommendedName>
</protein>
<evidence type="ECO:0000313" key="2">
    <source>
        <dbReference type="Proteomes" id="UP000288028"/>
    </source>
</evidence>
<organism evidence="1 2">
    <name type="scientific">Vagococcus carniphilus</name>
    <dbReference type="NCBI Taxonomy" id="218144"/>
    <lineage>
        <taxon>Bacteria</taxon>
        <taxon>Bacillati</taxon>
        <taxon>Bacillota</taxon>
        <taxon>Bacilli</taxon>
        <taxon>Lactobacillales</taxon>
        <taxon>Enterococcaceae</taxon>
        <taxon>Vagococcus</taxon>
    </lineage>
</organism>
<proteinExistence type="predicted"/>
<dbReference type="Proteomes" id="UP000288028">
    <property type="component" value="Unassembled WGS sequence"/>
</dbReference>
<evidence type="ECO:0008006" key="3">
    <source>
        <dbReference type="Google" id="ProtNLM"/>
    </source>
</evidence>
<reference evidence="1 2" key="1">
    <citation type="submission" date="2017-05" db="EMBL/GenBank/DDBJ databases">
        <title>Vagococcus spp. assemblies.</title>
        <authorList>
            <person name="Gulvik C.A."/>
        </authorList>
    </citation>
    <scope>NUCLEOTIDE SEQUENCE [LARGE SCALE GENOMIC DNA]</scope>
    <source>
        <strain evidence="1 2">SS1714</strain>
    </source>
</reference>
<evidence type="ECO:0000313" key="1">
    <source>
        <dbReference type="EMBL" id="RSU16924.1"/>
    </source>
</evidence>
<dbReference type="EMBL" id="NGKB01000001">
    <property type="protein sequence ID" value="RSU16924.1"/>
    <property type="molecule type" value="Genomic_DNA"/>
</dbReference>
<name>A0A430B988_9ENTE</name>